<organism evidence="1">
    <name type="scientific">Telmatobacter sp. DSM 110680</name>
    <dbReference type="NCBI Taxonomy" id="3036704"/>
    <lineage>
        <taxon>Bacteria</taxon>
        <taxon>Pseudomonadati</taxon>
        <taxon>Acidobacteriota</taxon>
        <taxon>Terriglobia</taxon>
        <taxon>Terriglobales</taxon>
        <taxon>Acidobacteriaceae</taxon>
        <taxon>Telmatobacter</taxon>
    </lineage>
</organism>
<dbReference type="RefSeq" id="WP_348265088.1">
    <property type="nucleotide sequence ID" value="NZ_CP121196.1"/>
</dbReference>
<proteinExistence type="predicted"/>
<protein>
    <recommendedName>
        <fullName evidence="2">Restriction endonuclease type IV Mrr domain-containing protein</fullName>
    </recommendedName>
</protein>
<evidence type="ECO:0008006" key="2">
    <source>
        <dbReference type="Google" id="ProtNLM"/>
    </source>
</evidence>
<sequence>MKRHLENRAIEALRETLGQISVIKIKEIEVEDFRPRGERTIIARVEIYGHAHELVCKLVGSGNAHELQRAFLELGKLHARFSKGTTSVLIAPSLSEEAQDLCRDSNIGFLDLEGNARLYLDEVFIVKRSLPLHKTLPPRVETLPTCETAHFADFAKSAPGFLSQGGKH</sequence>
<gene>
    <name evidence="1" type="ORF">P8935_11230</name>
</gene>
<evidence type="ECO:0000313" key="1">
    <source>
        <dbReference type="EMBL" id="XBH19866.1"/>
    </source>
</evidence>
<name>A0AAU7DRD6_9BACT</name>
<accession>A0AAU7DRD6</accession>
<dbReference type="EMBL" id="CP121196">
    <property type="protein sequence ID" value="XBH19866.1"/>
    <property type="molecule type" value="Genomic_DNA"/>
</dbReference>
<reference evidence="1" key="1">
    <citation type="submission" date="2023-03" db="EMBL/GenBank/DDBJ databases">
        <title>Edaphobacter sp.</title>
        <authorList>
            <person name="Huber K.J."/>
            <person name="Papendorf J."/>
            <person name="Pilke C."/>
            <person name="Bunk B."/>
            <person name="Sproeer C."/>
            <person name="Pester M."/>
        </authorList>
    </citation>
    <scope>NUCLEOTIDE SEQUENCE</scope>
    <source>
        <strain evidence="1">DSM 110680</strain>
    </source>
</reference>
<dbReference type="AlphaFoldDB" id="A0AAU7DRD6"/>